<dbReference type="EMBL" id="JAOANI010000028">
    <property type="protein sequence ID" value="MCT7360561.1"/>
    <property type="molecule type" value="Genomic_DNA"/>
</dbReference>
<keyword evidence="1" id="KW-0732">Signal</keyword>
<comment type="caution">
    <text evidence="2">The sequence shown here is derived from an EMBL/GenBank/DDBJ whole genome shotgun (WGS) entry which is preliminary data.</text>
</comment>
<feature type="signal peptide" evidence="1">
    <location>
        <begin position="1"/>
        <end position="22"/>
    </location>
</feature>
<accession>A0A9X2WHH0</accession>
<gene>
    <name evidence="2" type="ORF">NYR02_16185</name>
</gene>
<reference evidence="2" key="2">
    <citation type="submission" date="2022-08" db="EMBL/GenBank/DDBJ databases">
        <authorList>
            <person name="Dong C."/>
        </authorList>
    </citation>
    <scope>NUCLEOTIDE SEQUENCE</scope>
    <source>
        <strain evidence="2">59MF3M-4</strain>
    </source>
</reference>
<evidence type="ECO:0000256" key="1">
    <source>
        <dbReference type="SAM" id="SignalP"/>
    </source>
</evidence>
<evidence type="ECO:0000313" key="3">
    <source>
        <dbReference type="Proteomes" id="UP001147830"/>
    </source>
</evidence>
<organism evidence="2 3">
    <name type="scientific">Thalassolituus pacificus</name>
    <dbReference type="NCBI Taxonomy" id="2975440"/>
    <lineage>
        <taxon>Bacteria</taxon>
        <taxon>Pseudomonadati</taxon>
        <taxon>Pseudomonadota</taxon>
        <taxon>Gammaproteobacteria</taxon>
        <taxon>Oceanospirillales</taxon>
        <taxon>Oceanospirillaceae</taxon>
        <taxon>Thalassolituus</taxon>
    </lineage>
</organism>
<evidence type="ECO:0000313" key="2">
    <source>
        <dbReference type="EMBL" id="MCT7360561.1"/>
    </source>
</evidence>
<sequence length="124" mass="13738">MKILLKISFTVALLFIGQNAFAENGGLKVIEHQVNKSNLIAFSSQAVKFKDCDECPETMYKVSADATFFDRNSAISLSQATELYVKNPYDIVSLFINHSENKITSVIFGGILERAEPVELTGEN</sequence>
<dbReference type="RefSeq" id="WP_260977392.1">
    <property type="nucleotide sequence ID" value="NZ_JAOANI010000028.1"/>
</dbReference>
<protein>
    <submittedName>
        <fullName evidence="2">Uncharacterized protein</fullName>
    </submittedName>
</protein>
<keyword evidence="3" id="KW-1185">Reference proteome</keyword>
<feature type="chain" id="PRO_5040717722" evidence="1">
    <location>
        <begin position="23"/>
        <end position="124"/>
    </location>
</feature>
<proteinExistence type="predicted"/>
<dbReference type="Proteomes" id="UP001147830">
    <property type="component" value="Unassembled WGS sequence"/>
</dbReference>
<name>A0A9X2WHH0_9GAMM</name>
<reference evidence="2" key="1">
    <citation type="journal article" date="2022" name="Front. Microbiol.">
        <title>Genome-based taxonomic rearrangement of Oceanobacter-related bacteria including the description of Thalassolituus hydrocarbonoclasticus sp. nov. and Thalassolituus pacificus sp. nov. and emended description of the genus Thalassolituus.</title>
        <authorList>
            <person name="Dong C."/>
            <person name="Wei L."/>
            <person name="Wang J."/>
            <person name="Lai Q."/>
            <person name="Huang Z."/>
            <person name="Shao Z."/>
        </authorList>
    </citation>
    <scope>NUCLEOTIDE SEQUENCE</scope>
    <source>
        <strain evidence="2">59MF3M-4</strain>
    </source>
</reference>
<dbReference type="AlphaFoldDB" id="A0A9X2WHH0"/>